<evidence type="ECO:0000256" key="5">
    <source>
        <dbReference type="ARBA" id="ARBA00023136"/>
    </source>
</evidence>
<dbReference type="PANTHER" id="PTHR23502:SF51">
    <property type="entry name" value="QUINIDINE RESISTANCE PROTEIN 1-RELATED"/>
    <property type="match status" value="1"/>
</dbReference>
<dbReference type="Pfam" id="PF07690">
    <property type="entry name" value="MFS_1"/>
    <property type="match status" value="1"/>
</dbReference>
<name>A0A5C5G842_9BASI</name>
<dbReference type="OrthoDB" id="440553at2759"/>
<dbReference type="Gene3D" id="1.20.1250.20">
    <property type="entry name" value="MFS general substrate transporter like domains"/>
    <property type="match status" value="1"/>
</dbReference>
<dbReference type="PROSITE" id="PS50850">
    <property type="entry name" value="MFS"/>
    <property type="match status" value="1"/>
</dbReference>
<feature type="transmembrane region" description="Helical" evidence="7">
    <location>
        <begin position="190"/>
        <end position="207"/>
    </location>
</feature>
<feature type="transmembrane region" description="Helical" evidence="7">
    <location>
        <begin position="365"/>
        <end position="390"/>
    </location>
</feature>
<evidence type="ECO:0000256" key="4">
    <source>
        <dbReference type="ARBA" id="ARBA00022989"/>
    </source>
</evidence>
<feature type="transmembrane region" description="Helical" evidence="7">
    <location>
        <begin position="550"/>
        <end position="576"/>
    </location>
</feature>
<dbReference type="GO" id="GO:0022857">
    <property type="term" value="F:transmembrane transporter activity"/>
    <property type="evidence" value="ECO:0007669"/>
    <property type="project" value="InterPro"/>
</dbReference>
<feature type="transmembrane region" description="Helical" evidence="7">
    <location>
        <begin position="159"/>
        <end position="178"/>
    </location>
</feature>
<evidence type="ECO:0000256" key="3">
    <source>
        <dbReference type="ARBA" id="ARBA00022692"/>
    </source>
</evidence>
<dbReference type="InterPro" id="IPR011701">
    <property type="entry name" value="MFS"/>
</dbReference>
<evidence type="ECO:0000256" key="1">
    <source>
        <dbReference type="ARBA" id="ARBA00004141"/>
    </source>
</evidence>
<dbReference type="STRING" id="5288.A0A5C5G842"/>
<evidence type="ECO:0000256" key="7">
    <source>
        <dbReference type="SAM" id="Phobius"/>
    </source>
</evidence>
<feature type="region of interest" description="Disordered" evidence="6">
    <location>
        <begin position="637"/>
        <end position="657"/>
    </location>
</feature>
<dbReference type="AlphaFoldDB" id="A0A5C5G842"/>
<feature type="transmembrane region" description="Helical" evidence="7">
    <location>
        <begin position="596"/>
        <end position="617"/>
    </location>
</feature>
<comment type="caution">
    <text evidence="9">The sequence shown here is derived from an EMBL/GenBank/DDBJ whole genome shotgun (WGS) entry which is preliminary data.</text>
</comment>
<organism evidence="9 10">
    <name type="scientific">Rhodotorula diobovata</name>
    <dbReference type="NCBI Taxonomy" id="5288"/>
    <lineage>
        <taxon>Eukaryota</taxon>
        <taxon>Fungi</taxon>
        <taxon>Dikarya</taxon>
        <taxon>Basidiomycota</taxon>
        <taxon>Pucciniomycotina</taxon>
        <taxon>Microbotryomycetes</taxon>
        <taxon>Sporidiobolales</taxon>
        <taxon>Sporidiobolaceae</taxon>
        <taxon>Rhodotorula</taxon>
    </lineage>
</organism>
<keyword evidence="5 7" id="KW-0472">Membrane</keyword>
<gene>
    <name evidence="9" type="ORF">DMC30DRAFT_111349</name>
</gene>
<feature type="transmembrane region" description="Helical" evidence="7">
    <location>
        <begin position="504"/>
        <end position="530"/>
    </location>
</feature>
<evidence type="ECO:0000313" key="10">
    <source>
        <dbReference type="Proteomes" id="UP000311382"/>
    </source>
</evidence>
<evidence type="ECO:0000313" key="9">
    <source>
        <dbReference type="EMBL" id="TNY24542.1"/>
    </source>
</evidence>
<keyword evidence="10" id="KW-1185">Reference proteome</keyword>
<dbReference type="CDD" id="cd17323">
    <property type="entry name" value="MFS_Tpo1_MDR_like"/>
    <property type="match status" value="1"/>
</dbReference>
<protein>
    <submittedName>
        <fullName evidence="9">Major facilitator superfamily domain-containing protein</fullName>
    </submittedName>
</protein>
<feature type="transmembrane region" description="Helical" evidence="7">
    <location>
        <begin position="213"/>
        <end position="237"/>
    </location>
</feature>
<feature type="transmembrane region" description="Helical" evidence="7">
    <location>
        <begin position="410"/>
        <end position="429"/>
    </location>
</feature>
<keyword evidence="3 7" id="KW-0812">Transmembrane</keyword>
<feature type="transmembrane region" description="Helical" evidence="7">
    <location>
        <begin position="480"/>
        <end position="498"/>
    </location>
</feature>
<dbReference type="FunFam" id="1.20.1720.10:FF:000009">
    <property type="entry name" value="MFS multidrug transporter"/>
    <property type="match status" value="1"/>
</dbReference>
<feature type="region of interest" description="Disordered" evidence="6">
    <location>
        <begin position="35"/>
        <end position="55"/>
    </location>
</feature>
<reference evidence="9 10" key="1">
    <citation type="submission" date="2019-03" db="EMBL/GenBank/DDBJ databases">
        <title>Rhodosporidium diobovatum UCD-FST 08-225 genome sequencing, assembly, and annotation.</title>
        <authorList>
            <person name="Fakankun I.U."/>
            <person name="Fristensky B."/>
            <person name="Levin D.B."/>
        </authorList>
    </citation>
    <scope>NUCLEOTIDE SEQUENCE [LARGE SCALE GENOMIC DNA]</scope>
    <source>
        <strain evidence="9 10">UCD-FST 08-225</strain>
    </source>
</reference>
<feature type="transmembrane region" description="Helical" evidence="7">
    <location>
        <begin position="122"/>
        <end position="139"/>
    </location>
</feature>
<feature type="transmembrane region" description="Helical" evidence="7">
    <location>
        <begin position="276"/>
        <end position="298"/>
    </location>
</feature>
<dbReference type="InterPro" id="IPR020846">
    <property type="entry name" value="MFS_dom"/>
</dbReference>
<keyword evidence="2" id="KW-0813">Transport</keyword>
<comment type="subcellular location">
    <subcellularLocation>
        <location evidence="1">Membrane</location>
        <topology evidence="1">Multi-pass membrane protein</topology>
    </subcellularLocation>
</comment>
<sequence>MRVPHGEIRARRVRAAHWTTRWVCPCRYRSEAARDMSSGEVKSQGPQAATRSNLSSASSISADAASLEKSICPLEDAADQQIDSSTSSSTVCALPPGLASSRANSPPLGAAPYSFFSTRAKWALVALVSTCGIFSPLSANAYFPALPAVAESLHVSTQSANLSVTVFMLVQATAPTIWGATCDVVGRRPVYLACFAIYIASCLGLAFTESYWLLMVLRCIQAAGSASVVALGSGTIGDIAPPKERGGYMGVYSLGAMLGPCIGPLAGGLLADRWGWHAIFFFLSAFASVVFLIMLALLPETLRSMVGDGSVAPSRLVNRSLVSIWVARRSSRSLRQPPNVGNHKTSPQQSLRDEKPRPRRSINPLASLVMFRELDVVCLLTFNAIVYSLFYALITSMSTSVKTTYGLSESALGLCYLANGGGMIAASGLNGPRLNRDFRVVAAAHEARRIELGFKDEEAVESDVNDLGDFPIEHARLRSLPYSLVLMLASSVVYGWTVDKAVHLSVPLICQFGVGFASMTQFTSISTLLVDLFPHKSASATASNNLSRCLLGAGATAVIDPIIGAMGNGASSFRLLDHHPPRCAQLTRWRARTHAGWAFTMLSLITLASAPLLVIEWRHGQAIRHKRAARLERQEAVRAEKEREREAKVHAANEEKV</sequence>
<keyword evidence="4 7" id="KW-1133">Transmembrane helix</keyword>
<evidence type="ECO:0000259" key="8">
    <source>
        <dbReference type="PROSITE" id="PS50850"/>
    </source>
</evidence>
<evidence type="ECO:0000256" key="6">
    <source>
        <dbReference type="SAM" id="MobiDB-lite"/>
    </source>
</evidence>
<dbReference type="Proteomes" id="UP000311382">
    <property type="component" value="Unassembled WGS sequence"/>
</dbReference>
<dbReference type="PANTHER" id="PTHR23502">
    <property type="entry name" value="MAJOR FACILITATOR SUPERFAMILY"/>
    <property type="match status" value="1"/>
</dbReference>
<evidence type="ECO:0000256" key="2">
    <source>
        <dbReference type="ARBA" id="ARBA00022448"/>
    </source>
</evidence>
<dbReference type="InterPro" id="IPR036259">
    <property type="entry name" value="MFS_trans_sf"/>
</dbReference>
<accession>A0A5C5G842</accession>
<dbReference type="EMBL" id="SOZI01000002">
    <property type="protein sequence ID" value="TNY24542.1"/>
    <property type="molecule type" value="Genomic_DNA"/>
</dbReference>
<feature type="transmembrane region" description="Helical" evidence="7">
    <location>
        <begin position="249"/>
        <end position="270"/>
    </location>
</feature>
<proteinExistence type="predicted"/>
<dbReference type="SUPFAM" id="SSF103473">
    <property type="entry name" value="MFS general substrate transporter"/>
    <property type="match status" value="1"/>
</dbReference>
<feature type="domain" description="Major facilitator superfamily (MFS) profile" evidence="8">
    <location>
        <begin position="124"/>
        <end position="618"/>
    </location>
</feature>
<feature type="region of interest" description="Disordered" evidence="6">
    <location>
        <begin position="333"/>
        <end position="359"/>
    </location>
</feature>
<dbReference type="GO" id="GO:0005886">
    <property type="term" value="C:plasma membrane"/>
    <property type="evidence" value="ECO:0007669"/>
    <property type="project" value="TreeGrafter"/>
</dbReference>